<keyword evidence="1 5" id="KW-0328">Glycosyltransferase</keyword>
<dbReference type="CTD" id="36346095"/>
<dbReference type="SUPFAM" id="SSF56399">
    <property type="entry name" value="ADP-ribosylation"/>
    <property type="match status" value="1"/>
</dbReference>
<dbReference type="GO" id="GO:0003950">
    <property type="term" value="F:NAD+ poly-ADP-ribosyltransferase activity"/>
    <property type="evidence" value="ECO:0007669"/>
    <property type="project" value="UniProtKB-UniRule"/>
</dbReference>
<dbReference type="RefSeq" id="XP_024345957.1">
    <property type="nucleotide sequence ID" value="XM_024499629.1"/>
</dbReference>
<organism evidence="7 8">
    <name type="scientific">Echinococcus granulosus</name>
    <name type="common">Hydatid tapeworm</name>
    <dbReference type="NCBI Taxonomy" id="6210"/>
    <lineage>
        <taxon>Eukaryota</taxon>
        <taxon>Metazoa</taxon>
        <taxon>Spiralia</taxon>
        <taxon>Lophotrochozoa</taxon>
        <taxon>Platyhelminthes</taxon>
        <taxon>Cestoda</taxon>
        <taxon>Eucestoda</taxon>
        <taxon>Cyclophyllidea</taxon>
        <taxon>Taeniidae</taxon>
        <taxon>Echinococcus</taxon>
        <taxon>Echinococcus granulosus group</taxon>
    </lineage>
</organism>
<dbReference type="AlphaFoldDB" id="W6U2I2"/>
<evidence type="ECO:0000313" key="8">
    <source>
        <dbReference type="Proteomes" id="UP000019149"/>
    </source>
</evidence>
<evidence type="ECO:0000259" key="6">
    <source>
        <dbReference type="PROSITE" id="PS51059"/>
    </source>
</evidence>
<keyword evidence="2 5" id="KW-0808">Transferase</keyword>
<sequence>MSEQSISIEDGEQGILHPLLLPAGSEVHRCVLFQVSLGEINPLMHPDRNANRLPKGKHSALGVGRNMPDPSTWITLDDGVVVPCGKIIKSKVANALVWYNEFIVCVKYACAIWSN</sequence>
<dbReference type="STRING" id="6210.W6U2I2"/>
<gene>
    <name evidence="7" type="ORF">EGR_10380</name>
</gene>
<dbReference type="InterPro" id="IPR012317">
    <property type="entry name" value="Poly(ADP-ribose)pol_cat_dom"/>
</dbReference>
<evidence type="ECO:0000313" key="7">
    <source>
        <dbReference type="EMBL" id="EUB54761.1"/>
    </source>
</evidence>
<feature type="domain" description="PARP catalytic" evidence="6">
    <location>
        <begin position="1"/>
        <end position="115"/>
    </location>
</feature>
<evidence type="ECO:0000256" key="4">
    <source>
        <dbReference type="ARBA" id="ARBA00033987"/>
    </source>
</evidence>
<dbReference type="PANTHER" id="PTHR10459:SF60">
    <property type="entry name" value="POLY [ADP-RIBOSE] POLYMERASE 2"/>
    <property type="match status" value="1"/>
</dbReference>
<comment type="caution">
    <text evidence="7">The sequence shown here is derived from an EMBL/GenBank/DDBJ whole genome shotgun (WGS) entry which is preliminary data.</text>
</comment>
<dbReference type="PROSITE" id="PS51059">
    <property type="entry name" value="PARP_CATALYTIC"/>
    <property type="match status" value="1"/>
</dbReference>
<keyword evidence="8" id="KW-1185">Reference proteome</keyword>
<dbReference type="KEGG" id="egl:EGR_10380"/>
<evidence type="ECO:0000256" key="2">
    <source>
        <dbReference type="ARBA" id="ARBA00022679"/>
    </source>
</evidence>
<name>W6U2I2_ECHGR</name>
<dbReference type="Pfam" id="PF00644">
    <property type="entry name" value="PARP"/>
    <property type="match status" value="1"/>
</dbReference>
<reference evidence="7 8" key="1">
    <citation type="journal article" date="2013" name="Nat. Genet.">
        <title>The genome of the hydatid tapeworm Echinococcus granulosus.</title>
        <authorList>
            <person name="Zheng H."/>
            <person name="Zhang W."/>
            <person name="Zhang L."/>
            <person name="Zhang Z."/>
            <person name="Li J."/>
            <person name="Lu G."/>
            <person name="Zhu Y."/>
            <person name="Wang Y."/>
            <person name="Huang Y."/>
            <person name="Liu J."/>
            <person name="Kang H."/>
            <person name="Chen J."/>
            <person name="Wang L."/>
            <person name="Chen A."/>
            <person name="Yu S."/>
            <person name="Gao Z."/>
            <person name="Jin L."/>
            <person name="Gu W."/>
            <person name="Wang Z."/>
            <person name="Zhao L."/>
            <person name="Shi B."/>
            <person name="Wen H."/>
            <person name="Lin R."/>
            <person name="Jones M.K."/>
            <person name="Brejova B."/>
            <person name="Vinar T."/>
            <person name="Zhao G."/>
            <person name="McManus D.P."/>
            <person name="Chen Z."/>
            <person name="Zhou Y."/>
            <person name="Wang S."/>
        </authorList>
    </citation>
    <scope>NUCLEOTIDE SEQUENCE [LARGE SCALE GENOMIC DNA]</scope>
</reference>
<dbReference type="GO" id="GO:1990404">
    <property type="term" value="F:NAD+-protein mono-ADP-ribosyltransferase activity"/>
    <property type="evidence" value="ECO:0007669"/>
    <property type="project" value="TreeGrafter"/>
</dbReference>
<dbReference type="GO" id="GO:0070212">
    <property type="term" value="P:protein poly-ADP-ribosylation"/>
    <property type="evidence" value="ECO:0007669"/>
    <property type="project" value="TreeGrafter"/>
</dbReference>
<dbReference type="GO" id="GO:0005730">
    <property type="term" value="C:nucleolus"/>
    <property type="evidence" value="ECO:0007669"/>
    <property type="project" value="TreeGrafter"/>
</dbReference>
<dbReference type="GeneID" id="36346095"/>
<protein>
    <recommendedName>
        <fullName evidence="5">Poly [ADP-ribose] polymerase</fullName>
        <shortName evidence="5">PARP</shortName>
        <ecNumber evidence="5">2.4.2.-</ecNumber>
    </recommendedName>
</protein>
<dbReference type="EC" id="2.4.2.-" evidence="5"/>
<evidence type="ECO:0000256" key="1">
    <source>
        <dbReference type="ARBA" id="ARBA00022676"/>
    </source>
</evidence>
<evidence type="ECO:0000256" key="3">
    <source>
        <dbReference type="ARBA" id="ARBA00023027"/>
    </source>
</evidence>
<dbReference type="GO" id="GO:0006302">
    <property type="term" value="P:double-strand break repair"/>
    <property type="evidence" value="ECO:0007669"/>
    <property type="project" value="TreeGrafter"/>
</dbReference>
<dbReference type="Gene3D" id="3.90.228.10">
    <property type="match status" value="1"/>
</dbReference>
<dbReference type="EMBL" id="APAU02000214">
    <property type="protein sequence ID" value="EUB54761.1"/>
    <property type="molecule type" value="Genomic_DNA"/>
</dbReference>
<proteinExistence type="predicted"/>
<dbReference type="Proteomes" id="UP000019149">
    <property type="component" value="Unassembled WGS sequence"/>
</dbReference>
<dbReference type="OrthoDB" id="429950at2759"/>
<keyword evidence="3 5" id="KW-0520">NAD</keyword>
<dbReference type="PANTHER" id="PTHR10459">
    <property type="entry name" value="DNA LIGASE"/>
    <property type="match status" value="1"/>
</dbReference>
<accession>W6U2I2</accession>
<dbReference type="InterPro" id="IPR050800">
    <property type="entry name" value="ARTD/PARP"/>
</dbReference>
<comment type="catalytic activity">
    <reaction evidence="4">
        <text>NAD(+) + (ADP-D-ribosyl)n-acceptor = nicotinamide + (ADP-D-ribosyl)n+1-acceptor + H(+).</text>
        <dbReference type="EC" id="2.4.2.30"/>
    </reaction>
</comment>
<evidence type="ECO:0000256" key="5">
    <source>
        <dbReference type="RuleBase" id="RU362114"/>
    </source>
</evidence>